<proteinExistence type="predicted"/>
<reference evidence="4" key="1">
    <citation type="submission" date="2022-10" db="EMBL/GenBank/DDBJ databases">
        <title>Tapping the CABI collections for fungal endophytes: first genome assemblies for Collariella, Neodidymelliopsis, Ascochyta clinopodiicola, Didymella pomorum, Didymosphaeria variabile, Neocosmospora piperis and Neocucurbitaria cava.</title>
        <authorList>
            <person name="Hill R."/>
        </authorList>
    </citation>
    <scope>NUCLEOTIDE SEQUENCE</scope>
    <source>
        <strain evidence="4">IMI 355082</strain>
    </source>
</reference>
<keyword evidence="1" id="KW-0808">Transferase</keyword>
<dbReference type="Proteomes" id="UP001140453">
    <property type="component" value="Unassembled WGS sequence"/>
</dbReference>
<dbReference type="OrthoDB" id="41532at2759"/>
<evidence type="ECO:0000256" key="1">
    <source>
        <dbReference type="ARBA" id="ARBA00022679"/>
    </source>
</evidence>
<evidence type="ECO:0000313" key="5">
    <source>
        <dbReference type="Proteomes" id="UP001140453"/>
    </source>
</evidence>
<dbReference type="PANTHER" id="PTHR43877:SF2">
    <property type="entry name" value="AMINOALKYLPHOSPHONATE N-ACETYLTRANSFERASE-RELATED"/>
    <property type="match status" value="1"/>
</dbReference>
<dbReference type="SUPFAM" id="SSF55729">
    <property type="entry name" value="Acyl-CoA N-acyltransferases (Nat)"/>
    <property type="match status" value="1"/>
</dbReference>
<dbReference type="InterPro" id="IPR016181">
    <property type="entry name" value="Acyl_CoA_acyltransferase"/>
</dbReference>
<dbReference type="PANTHER" id="PTHR43877">
    <property type="entry name" value="AMINOALKYLPHOSPHONATE N-ACETYLTRANSFERASE-RELATED-RELATED"/>
    <property type="match status" value="1"/>
</dbReference>
<name>A0A9W9CZC6_9PEZI</name>
<accession>A0A9W9CZC6</accession>
<dbReference type="GO" id="GO:0016747">
    <property type="term" value="F:acyltransferase activity, transferring groups other than amino-acyl groups"/>
    <property type="evidence" value="ECO:0007669"/>
    <property type="project" value="InterPro"/>
</dbReference>
<dbReference type="PROSITE" id="PS51186">
    <property type="entry name" value="GNAT"/>
    <property type="match status" value="1"/>
</dbReference>
<evidence type="ECO:0000313" key="4">
    <source>
        <dbReference type="EMBL" id="KAJ4393538.1"/>
    </source>
</evidence>
<sequence>MVQITHLLTTEDIGAYLPSLCSLLQACVNPDPSSSSIGFLAPLSEEDAEEYWMTVGLKLGKAHHLFVLTDEADHEVLATVQLITVLKATHKHRGEVSKLLVRPSAQRRGLGELMIDHVETFAREEMGMQLLTLDTNTTTAARDFYKSTGWIEWGACPDYAAFADGKLGSATFFRKHLK</sequence>
<feature type="domain" description="N-acetyltransferase" evidence="3">
    <location>
        <begin position="27"/>
        <end position="178"/>
    </location>
</feature>
<evidence type="ECO:0000256" key="2">
    <source>
        <dbReference type="ARBA" id="ARBA00023315"/>
    </source>
</evidence>
<dbReference type="EMBL" id="JAPEVB010000002">
    <property type="protein sequence ID" value="KAJ4393538.1"/>
    <property type="molecule type" value="Genomic_DNA"/>
</dbReference>
<organism evidence="4 5">
    <name type="scientific">Gnomoniopsis smithogilvyi</name>
    <dbReference type="NCBI Taxonomy" id="1191159"/>
    <lineage>
        <taxon>Eukaryota</taxon>
        <taxon>Fungi</taxon>
        <taxon>Dikarya</taxon>
        <taxon>Ascomycota</taxon>
        <taxon>Pezizomycotina</taxon>
        <taxon>Sordariomycetes</taxon>
        <taxon>Sordariomycetidae</taxon>
        <taxon>Diaporthales</taxon>
        <taxon>Gnomoniaceae</taxon>
        <taxon>Gnomoniopsis</taxon>
    </lineage>
</organism>
<dbReference type="Gene3D" id="3.40.630.30">
    <property type="match status" value="1"/>
</dbReference>
<dbReference type="CDD" id="cd04301">
    <property type="entry name" value="NAT_SF"/>
    <property type="match status" value="1"/>
</dbReference>
<dbReference type="Pfam" id="PF00583">
    <property type="entry name" value="Acetyltransf_1"/>
    <property type="match status" value="1"/>
</dbReference>
<gene>
    <name evidence="4" type="ORF">N0V93_002750</name>
</gene>
<dbReference type="AlphaFoldDB" id="A0A9W9CZC6"/>
<keyword evidence="5" id="KW-1185">Reference proteome</keyword>
<evidence type="ECO:0000259" key="3">
    <source>
        <dbReference type="PROSITE" id="PS51186"/>
    </source>
</evidence>
<dbReference type="InterPro" id="IPR050832">
    <property type="entry name" value="Bact_Acetyltransf"/>
</dbReference>
<comment type="caution">
    <text evidence="4">The sequence shown here is derived from an EMBL/GenBank/DDBJ whole genome shotgun (WGS) entry which is preliminary data.</text>
</comment>
<keyword evidence="2" id="KW-0012">Acyltransferase</keyword>
<dbReference type="InterPro" id="IPR000182">
    <property type="entry name" value="GNAT_dom"/>
</dbReference>
<protein>
    <recommendedName>
        <fullName evidence="3">N-acetyltransferase domain-containing protein</fullName>
    </recommendedName>
</protein>